<evidence type="ECO:0000313" key="2">
    <source>
        <dbReference type="Proteomes" id="UP000694050"/>
    </source>
</evidence>
<comment type="caution">
    <text evidence="1">The sequence shown here is derived from an EMBL/GenBank/DDBJ whole genome shotgun (WGS) entry which is preliminary data.</text>
</comment>
<protein>
    <submittedName>
        <fullName evidence="1">Uncharacterized protein</fullName>
    </submittedName>
</protein>
<evidence type="ECO:0000313" key="1">
    <source>
        <dbReference type="EMBL" id="KAG7421025.1"/>
    </source>
</evidence>
<sequence>MESWLSFENIPTWNERKIELSVGPPTRRGPSFWYDQCFSTSAELENDQRITPCRGWVTCVENAIFGLLFTYADGRQRSVGQIRLDHLEDPVNVTSGRFWLGISDWDTDPHHEEPCSLEGHVTWLGICEPMPKSDTEYLEIPLRGKLEWRSTWNTVSTESLVRYVEESKLQSEMDKVLARKAVSGKTASKTVKTFYVRTGDMCTIYEEE</sequence>
<dbReference type="AlphaFoldDB" id="A0A8J5TYA1"/>
<proteinExistence type="predicted"/>
<accession>A0A8J5TYA1</accession>
<name>A0A8J5TYA1_FUSOX</name>
<organism evidence="1 2">
    <name type="scientific">Fusarium oxysporum f. sp. rapae</name>
    <dbReference type="NCBI Taxonomy" id="485398"/>
    <lineage>
        <taxon>Eukaryota</taxon>
        <taxon>Fungi</taxon>
        <taxon>Dikarya</taxon>
        <taxon>Ascomycota</taxon>
        <taxon>Pezizomycotina</taxon>
        <taxon>Sordariomycetes</taxon>
        <taxon>Hypocreomycetidae</taxon>
        <taxon>Hypocreales</taxon>
        <taxon>Nectriaceae</taxon>
        <taxon>Fusarium</taxon>
        <taxon>Fusarium oxysporum species complex</taxon>
    </lineage>
</organism>
<dbReference type="EMBL" id="JAELUQ010000001">
    <property type="protein sequence ID" value="KAG7421025.1"/>
    <property type="molecule type" value="Genomic_DNA"/>
</dbReference>
<reference evidence="1" key="1">
    <citation type="submission" date="2021-04" db="EMBL/GenBank/DDBJ databases">
        <title>First draft genome resource for Brassicaceae pathogens Fusarium oxysporum f. sp. raphani and Fusarium oxysporum f. sp. rapae.</title>
        <authorList>
            <person name="Asai S."/>
        </authorList>
    </citation>
    <scope>NUCLEOTIDE SEQUENCE</scope>
    <source>
        <strain evidence="1">Tf1208</strain>
    </source>
</reference>
<gene>
    <name evidence="1" type="ORF">Forpe1208_v000289</name>
</gene>
<dbReference type="Proteomes" id="UP000694050">
    <property type="component" value="Unassembled WGS sequence"/>
</dbReference>